<dbReference type="CDD" id="cd07033">
    <property type="entry name" value="TPP_PYR_DXS_TK_like"/>
    <property type="match status" value="1"/>
</dbReference>
<dbReference type="Pfam" id="PF02780">
    <property type="entry name" value="Transketolase_C"/>
    <property type="match status" value="1"/>
</dbReference>
<dbReference type="InterPro" id="IPR009014">
    <property type="entry name" value="Transketo_C/PFOR_II"/>
</dbReference>
<dbReference type="Gene3D" id="3.40.50.970">
    <property type="match status" value="1"/>
</dbReference>
<dbReference type="InterPro" id="IPR029061">
    <property type="entry name" value="THDP-binding"/>
</dbReference>
<proteinExistence type="inferred from homology"/>
<dbReference type="PANTHER" id="PTHR43825:SF1">
    <property type="entry name" value="TRANSKETOLASE-LIKE PYRIMIDINE-BINDING DOMAIN-CONTAINING PROTEIN"/>
    <property type="match status" value="1"/>
</dbReference>
<dbReference type="InterPro" id="IPR051157">
    <property type="entry name" value="PDH/Transketolase"/>
</dbReference>
<feature type="domain" description="Transketolase-like pyrimidine-binding" evidence="4">
    <location>
        <begin position="14"/>
        <end position="180"/>
    </location>
</feature>
<dbReference type="SUPFAM" id="SSF52518">
    <property type="entry name" value="Thiamin diphosphate-binding fold (THDP-binding)"/>
    <property type="match status" value="1"/>
</dbReference>
<dbReference type="FunFam" id="3.40.50.970:FF:000129">
    <property type="entry name" value="Transketolase"/>
    <property type="match status" value="1"/>
</dbReference>
<dbReference type="STRING" id="1034345.GCA_000236865_00048"/>
<gene>
    <name evidence="5" type="ORF">C1880_09000</name>
</gene>
<reference evidence="5 6" key="1">
    <citation type="journal article" date="2018" name="Elife">
        <title>Discovery and characterization of a prevalent human gut bacterial enzyme sufficient for the inactivation of a family of plant toxins.</title>
        <authorList>
            <person name="Koppel N."/>
            <person name="Bisanz J.E."/>
            <person name="Pandelia M.E."/>
            <person name="Turnbaugh P.J."/>
            <person name="Balskus E.P."/>
        </authorList>
    </citation>
    <scope>NUCLEOTIDE SEQUENCE [LARGE SCALE GENOMIC DNA]</scope>
    <source>
        <strain evidence="6">anaerobia AP69FAA</strain>
    </source>
</reference>
<comment type="similarity">
    <text evidence="2">Belongs to the transketolase family.</text>
</comment>
<sequence length="321" mass="33329">MVTLANAEQSQVKRATRAAYGVTLAELAGEGVPVVAVDADLTGSTTTAKFAKAGYADRLFNCGIAEQNMVDVAAGLATTGNIAFTGSFAVFGTGRAYDQIRNTVCYSDLNVKIAPTHAGVSVGPDGGSHQMLEDISLMAGLPHMRVLVPADYAAAVAAIRLAAETPGPVYVRMGRASVPAVYADGVELELGRAYTLREGSDVTIVACGVEVEQALAAADELAAEGVSAEVIDAFSVKPLDRATIVASARKTGRVVVAEEHSIHGGLGTAVSRALAEECPVPMRFVGMDDRFGKSGEFEELMAYFGLDSKAIVKAVKSLTLK</sequence>
<evidence type="ECO:0000313" key="6">
    <source>
        <dbReference type="Proteomes" id="UP000253792"/>
    </source>
</evidence>
<dbReference type="OrthoDB" id="8732661at2"/>
<dbReference type="EMBL" id="PPTP01000009">
    <property type="protein sequence ID" value="RDB54462.1"/>
    <property type="molecule type" value="Genomic_DNA"/>
</dbReference>
<name>A0A369L5D5_9ACTN</name>
<dbReference type="InterPro" id="IPR005475">
    <property type="entry name" value="Transketolase-like_Pyr-bd"/>
</dbReference>
<protein>
    <submittedName>
        <fullName evidence="5">Transketolase</fullName>
    </submittedName>
</protein>
<evidence type="ECO:0000256" key="2">
    <source>
        <dbReference type="ARBA" id="ARBA00007131"/>
    </source>
</evidence>
<dbReference type="RefSeq" id="WP_114621185.1">
    <property type="nucleotide sequence ID" value="NZ_CATXOW010000007.1"/>
</dbReference>
<dbReference type="GO" id="GO:0000287">
    <property type="term" value="F:magnesium ion binding"/>
    <property type="evidence" value="ECO:0007669"/>
    <property type="project" value="UniProtKB-ARBA"/>
</dbReference>
<dbReference type="InterPro" id="IPR033248">
    <property type="entry name" value="Transketolase_C"/>
</dbReference>
<comment type="caution">
    <text evidence="5">The sequence shown here is derived from an EMBL/GenBank/DDBJ whole genome shotgun (WGS) entry which is preliminary data.</text>
</comment>
<comment type="cofactor">
    <cofactor evidence="1">
        <name>thiamine diphosphate</name>
        <dbReference type="ChEBI" id="CHEBI:58937"/>
    </cofactor>
</comment>
<evidence type="ECO:0000256" key="3">
    <source>
        <dbReference type="ARBA" id="ARBA00023052"/>
    </source>
</evidence>
<dbReference type="SUPFAM" id="SSF52922">
    <property type="entry name" value="TK C-terminal domain-like"/>
    <property type="match status" value="1"/>
</dbReference>
<dbReference type="SMART" id="SM00861">
    <property type="entry name" value="Transket_pyr"/>
    <property type="match status" value="1"/>
</dbReference>
<dbReference type="Gene3D" id="3.40.50.920">
    <property type="match status" value="1"/>
</dbReference>
<evidence type="ECO:0000313" key="5">
    <source>
        <dbReference type="EMBL" id="RDB54462.1"/>
    </source>
</evidence>
<dbReference type="Proteomes" id="UP000253792">
    <property type="component" value="Unassembled WGS sequence"/>
</dbReference>
<dbReference type="Pfam" id="PF02779">
    <property type="entry name" value="Transket_pyr"/>
    <property type="match status" value="1"/>
</dbReference>
<keyword evidence="6" id="KW-1185">Reference proteome</keyword>
<keyword evidence="3" id="KW-0786">Thiamine pyrophosphate</keyword>
<organism evidence="5 6">
    <name type="scientific">Senegalimassilia anaerobia</name>
    <dbReference type="NCBI Taxonomy" id="1473216"/>
    <lineage>
        <taxon>Bacteria</taxon>
        <taxon>Bacillati</taxon>
        <taxon>Actinomycetota</taxon>
        <taxon>Coriobacteriia</taxon>
        <taxon>Coriobacteriales</taxon>
        <taxon>Coriobacteriaceae</taxon>
        <taxon>Senegalimassilia</taxon>
    </lineage>
</organism>
<dbReference type="PANTHER" id="PTHR43825">
    <property type="entry name" value="PYRUVATE DEHYDROGENASE E1 COMPONENT"/>
    <property type="match status" value="1"/>
</dbReference>
<accession>A0A369L5D5</accession>
<evidence type="ECO:0000256" key="1">
    <source>
        <dbReference type="ARBA" id="ARBA00001964"/>
    </source>
</evidence>
<evidence type="ECO:0000259" key="4">
    <source>
        <dbReference type="SMART" id="SM00861"/>
    </source>
</evidence>
<dbReference type="AlphaFoldDB" id="A0A369L5D5"/>